<keyword evidence="2" id="KW-0808">Transferase</keyword>
<evidence type="ECO:0000259" key="1">
    <source>
        <dbReference type="Pfam" id="PF00535"/>
    </source>
</evidence>
<comment type="caution">
    <text evidence="2">The sequence shown here is derived from an EMBL/GenBank/DDBJ whole genome shotgun (WGS) entry which is preliminary data.</text>
</comment>
<dbReference type="EMBL" id="SDDZ01000008">
    <property type="protein sequence ID" value="RXJ46032.1"/>
    <property type="molecule type" value="Genomic_DNA"/>
</dbReference>
<dbReference type="InterPro" id="IPR029044">
    <property type="entry name" value="Nucleotide-diphossugar_trans"/>
</dbReference>
<dbReference type="InterPro" id="IPR001173">
    <property type="entry name" value="Glyco_trans_2-like"/>
</dbReference>
<name>A0A4Q0XDL1_9FLAO</name>
<feature type="domain" description="Glycosyltransferase 2-like" evidence="1">
    <location>
        <begin position="4"/>
        <end position="135"/>
    </location>
</feature>
<dbReference type="RefSeq" id="WP_129017962.1">
    <property type="nucleotide sequence ID" value="NZ_SDDZ01000008.1"/>
</dbReference>
<dbReference type="GO" id="GO:0016758">
    <property type="term" value="F:hexosyltransferase activity"/>
    <property type="evidence" value="ECO:0007669"/>
    <property type="project" value="UniProtKB-ARBA"/>
</dbReference>
<evidence type="ECO:0000313" key="3">
    <source>
        <dbReference type="Proteomes" id="UP000289792"/>
    </source>
</evidence>
<protein>
    <submittedName>
        <fullName evidence="2">Glycosyltransferase</fullName>
    </submittedName>
</protein>
<dbReference type="AlphaFoldDB" id="A0A4Q0XDL1"/>
<dbReference type="PANTHER" id="PTHR22916:SF3">
    <property type="entry name" value="UDP-GLCNAC:BETAGAL BETA-1,3-N-ACETYLGLUCOSAMINYLTRANSFERASE-LIKE PROTEIN 1"/>
    <property type="match status" value="1"/>
</dbReference>
<keyword evidence="3" id="KW-1185">Reference proteome</keyword>
<dbReference type="SUPFAM" id="SSF53448">
    <property type="entry name" value="Nucleotide-diphospho-sugar transferases"/>
    <property type="match status" value="1"/>
</dbReference>
<dbReference type="PANTHER" id="PTHR22916">
    <property type="entry name" value="GLYCOSYLTRANSFERASE"/>
    <property type="match status" value="1"/>
</dbReference>
<dbReference type="Gene3D" id="3.90.550.10">
    <property type="entry name" value="Spore Coat Polysaccharide Biosynthesis Protein SpsA, Chain A"/>
    <property type="match status" value="1"/>
</dbReference>
<dbReference type="Pfam" id="PF00535">
    <property type="entry name" value="Glycos_transf_2"/>
    <property type="match status" value="1"/>
</dbReference>
<reference evidence="2 3" key="1">
    <citation type="submission" date="2019-01" db="EMBL/GenBank/DDBJ databases">
        <title>Genome sequence of the Antarctic species Gelidibacter gilvus ACAM 158(T).</title>
        <authorList>
            <person name="Bowman J.P."/>
        </authorList>
    </citation>
    <scope>NUCLEOTIDE SEQUENCE [LARGE SCALE GENOMIC DNA]</scope>
    <source>
        <strain evidence="2 3">IC158</strain>
    </source>
</reference>
<dbReference type="Proteomes" id="UP000289792">
    <property type="component" value="Unassembled WGS sequence"/>
</dbReference>
<sequence>MKVSIIVLSYNHESYLHETLQSLTDQKTKFEYEILVGDDCSPDNSRLIIDQFYGKHPNKIKRIYPEKNLGPNANYLNCLRNAKGQFIAFCEGDDYWIDENKLQKQVDFLEQNPKYGGVCGEVISRDIEKKSEERIPLKEEGVICFEDIVFQNKIHSNTILFRNELINIDSLDVIKQLSIGDWYLHLLVTMQRPYYYLPQYLALYRVHNAGIFSKKSDFFKAYQKSRLLAIFMKSEGNDENSRLIKKSLESQVFTAFRASGRDNKKELKELFNIMLNHKIIKLNRSLIRGAFNFVK</sequence>
<dbReference type="OrthoDB" id="199095at2"/>
<gene>
    <name evidence="2" type="ORF">ESZ48_13135</name>
</gene>
<proteinExistence type="predicted"/>
<organism evidence="2 3">
    <name type="scientific">Gelidibacter gilvus</name>
    <dbReference type="NCBI Taxonomy" id="59602"/>
    <lineage>
        <taxon>Bacteria</taxon>
        <taxon>Pseudomonadati</taxon>
        <taxon>Bacteroidota</taxon>
        <taxon>Flavobacteriia</taxon>
        <taxon>Flavobacteriales</taxon>
        <taxon>Flavobacteriaceae</taxon>
        <taxon>Gelidibacter</taxon>
    </lineage>
</organism>
<accession>A0A4Q0XDL1</accession>
<evidence type="ECO:0000313" key="2">
    <source>
        <dbReference type="EMBL" id="RXJ46032.1"/>
    </source>
</evidence>